<dbReference type="InterPro" id="IPR019770">
    <property type="entry name" value="TIF_eIF_4E_CS"/>
</dbReference>
<dbReference type="InterPro" id="IPR023398">
    <property type="entry name" value="TIF_eIF4e-like"/>
</dbReference>
<dbReference type="GO" id="GO:0016281">
    <property type="term" value="C:eukaryotic translation initiation factor 4F complex"/>
    <property type="evidence" value="ECO:0007669"/>
    <property type="project" value="TreeGrafter"/>
</dbReference>
<dbReference type="GO" id="GO:0003743">
    <property type="term" value="F:translation initiation factor activity"/>
    <property type="evidence" value="ECO:0007669"/>
    <property type="project" value="UniProtKB-KW"/>
</dbReference>
<gene>
    <name evidence="3" type="primary">Eif4e2</name>
    <name evidence="3" type="ORF">Cob_v007673</name>
</gene>
<dbReference type="AlphaFoldDB" id="A0A484FNG9"/>
<sequence length="340" mass="37277">MDNNLWTRRAHTGKLSLSTSGNGSPAPGSGSFAKRFGGDSSSHGGKANPFNNVTTPGGGMASPTAGASNAFGLGSGAFASFGSAKTPKSPGNPFDLAMGKVGSKAVDSLAKAPSMASISESSGKRAVGSQPVSTRTSSEALRVHPTKYEWVTWCRPPQPKGQPFQEYAKSLTPMIHCTSVEEFWVGYPHLKRPSELSVGWEYHFFKRGVRPIWEDDENRSGGKWVLRLKKGIVDRYWEDTVFALLGEAFVDCSDEICGGVVSVRNGEDIISIWTRSTGGRVLRIRETWKSYLKCPPNTHFEFKTHDESIQIRAAIEEQRREKQHDKRNNALKQNDEKQAP</sequence>
<dbReference type="SUPFAM" id="SSF55418">
    <property type="entry name" value="eIF4e-like"/>
    <property type="match status" value="1"/>
</dbReference>
<comment type="caution">
    <text evidence="3">The sequence shown here is derived from an EMBL/GenBank/DDBJ whole genome shotgun (WGS) entry which is preliminary data.</text>
</comment>
<evidence type="ECO:0000313" key="4">
    <source>
        <dbReference type="Proteomes" id="UP000014480"/>
    </source>
</evidence>
<keyword evidence="1" id="KW-0648">Protein biosynthesis</keyword>
<dbReference type="Gene3D" id="3.30.760.10">
    <property type="entry name" value="RNA Cap, Translation Initiation Factor Eif4e"/>
    <property type="match status" value="1"/>
</dbReference>
<name>A0A484FNG9_COLOR</name>
<feature type="region of interest" description="Disordered" evidence="2">
    <location>
        <begin position="1"/>
        <end position="61"/>
    </location>
</feature>
<organism evidence="3 4">
    <name type="scientific">Colletotrichum orbiculare (strain 104-T / ATCC 96160 / CBS 514.97 / LARS 414 / MAFF 240422)</name>
    <name type="common">Cucumber anthracnose fungus</name>
    <name type="synonym">Colletotrichum lagenarium</name>
    <dbReference type="NCBI Taxonomy" id="1213857"/>
    <lineage>
        <taxon>Eukaryota</taxon>
        <taxon>Fungi</taxon>
        <taxon>Dikarya</taxon>
        <taxon>Ascomycota</taxon>
        <taxon>Pezizomycotina</taxon>
        <taxon>Sordariomycetes</taxon>
        <taxon>Hypocreomycetidae</taxon>
        <taxon>Glomerellales</taxon>
        <taxon>Glomerellaceae</taxon>
        <taxon>Colletotrichum</taxon>
        <taxon>Colletotrichum orbiculare species complex</taxon>
    </lineage>
</organism>
<feature type="compositionally biased region" description="Polar residues" evidence="2">
    <location>
        <begin position="39"/>
        <end position="55"/>
    </location>
</feature>
<proteinExistence type="inferred from homology"/>
<evidence type="ECO:0000313" key="3">
    <source>
        <dbReference type="EMBL" id="TDZ19438.1"/>
    </source>
</evidence>
<feature type="compositionally biased region" description="Low complexity" evidence="2">
    <location>
        <begin position="18"/>
        <end position="31"/>
    </location>
</feature>
<dbReference type="PROSITE" id="PS00813">
    <property type="entry name" value="IF4E"/>
    <property type="match status" value="1"/>
</dbReference>
<dbReference type="PANTHER" id="PTHR11960">
    <property type="entry name" value="EUKARYOTIC TRANSLATION INITIATION FACTOR 4E RELATED"/>
    <property type="match status" value="1"/>
</dbReference>
<reference evidence="4" key="1">
    <citation type="journal article" date="2013" name="New Phytol.">
        <title>Comparative genomic and transcriptomic analyses reveal the hemibiotrophic stage shift of Colletotrichum fungi.</title>
        <authorList>
            <person name="Gan P."/>
            <person name="Ikeda K."/>
            <person name="Irieda H."/>
            <person name="Narusaka M."/>
            <person name="O'Connell R.J."/>
            <person name="Narusaka Y."/>
            <person name="Takano Y."/>
            <person name="Kubo Y."/>
            <person name="Shirasu K."/>
        </authorList>
    </citation>
    <scope>NUCLEOTIDE SEQUENCE [LARGE SCALE GENOMIC DNA]</scope>
    <source>
        <strain evidence="4">104-T / ATCC 96160 / CBS 514.97 / LARS 414 / MAFF 240422</strain>
    </source>
</reference>
<protein>
    <submittedName>
        <fullName evidence="3">Eukaryotic translation initiation factor 4E type 2</fullName>
    </submittedName>
</protein>
<dbReference type="Proteomes" id="UP000014480">
    <property type="component" value="Unassembled WGS sequence"/>
</dbReference>
<dbReference type="InterPro" id="IPR001040">
    <property type="entry name" value="TIF_eIF_4E"/>
</dbReference>
<accession>A0A484FNG9</accession>
<dbReference type="Pfam" id="PF01652">
    <property type="entry name" value="IF4E"/>
    <property type="match status" value="1"/>
</dbReference>
<reference evidence="4" key="2">
    <citation type="journal article" date="2019" name="Mol. Plant Microbe Interact.">
        <title>Genome sequence resources for four phytopathogenic fungi from the Colletotrichum orbiculare species complex.</title>
        <authorList>
            <person name="Gan P."/>
            <person name="Tsushima A."/>
            <person name="Narusaka M."/>
            <person name="Narusaka Y."/>
            <person name="Takano Y."/>
            <person name="Kubo Y."/>
            <person name="Shirasu K."/>
        </authorList>
    </citation>
    <scope>GENOME REANNOTATION</scope>
    <source>
        <strain evidence="4">104-T / ATCC 96160 / CBS 514.97 / LARS 414 / MAFF 240422</strain>
    </source>
</reference>
<feature type="region of interest" description="Disordered" evidence="2">
    <location>
        <begin position="316"/>
        <end position="340"/>
    </location>
</feature>
<keyword evidence="1 3" id="KW-0396">Initiation factor</keyword>
<keyword evidence="4" id="KW-1185">Reference proteome</keyword>
<evidence type="ECO:0000256" key="1">
    <source>
        <dbReference type="RuleBase" id="RU004374"/>
    </source>
</evidence>
<dbReference type="GO" id="GO:0000340">
    <property type="term" value="F:RNA 7-methylguanosine cap binding"/>
    <property type="evidence" value="ECO:0007669"/>
    <property type="project" value="TreeGrafter"/>
</dbReference>
<keyword evidence="1" id="KW-0694">RNA-binding</keyword>
<feature type="region of interest" description="Disordered" evidence="2">
    <location>
        <begin position="115"/>
        <end position="139"/>
    </location>
</feature>
<dbReference type="OrthoDB" id="590761at2759"/>
<dbReference type="STRING" id="1213857.A0A484FNG9"/>
<feature type="compositionally biased region" description="Polar residues" evidence="2">
    <location>
        <begin position="130"/>
        <end position="139"/>
    </location>
</feature>
<dbReference type="PANTHER" id="PTHR11960:SF18">
    <property type="entry name" value="EUKARYOTIC TRANSLATION INITIATION FACTOR 4E HOMOLOGOUS PROTEIN, ISOFORM B"/>
    <property type="match status" value="1"/>
</dbReference>
<comment type="similarity">
    <text evidence="1">Belongs to the eukaryotic initiation factor 4E family.</text>
</comment>
<dbReference type="EMBL" id="AMCV02000020">
    <property type="protein sequence ID" value="TDZ19438.1"/>
    <property type="molecule type" value="Genomic_DNA"/>
</dbReference>
<evidence type="ECO:0000256" key="2">
    <source>
        <dbReference type="SAM" id="MobiDB-lite"/>
    </source>
</evidence>